<protein>
    <submittedName>
        <fullName evidence="2">Uncharacterized protein</fullName>
    </submittedName>
</protein>
<evidence type="ECO:0000313" key="3">
    <source>
        <dbReference type="Proteomes" id="UP001179121"/>
    </source>
</evidence>
<proteinExistence type="predicted"/>
<evidence type="ECO:0000256" key="1">
    <source>
        <dbReference type="SAM" id="MobiDB-lite"/>
    </source>
</evidence>
<reference evidence="2" key="1">
    <citation type="submission" date="2022-10" db="EMBL/GenBank/DDBJ databases">
        <authorList>
            <person name="Koch H."/>
        </authorList>
    </citation>
    <scope>NUCLEOTIDE SEQUENCE</scope>
    <source>
        <strain evidence="2">DNF</strain>
    </source>
</reference>
<name>A0AA86T7Q9_9BACT</name>
<feature type="region of interest" description="Disordered" evidence="1">
    <location>
        <begin position="51"/>
        <end position="71"/>
    </location>
</feature>
<feature type="region of interest" description="Disordered" evidence="1">
    <location>
        <begin position="90"/>
        <end position="111"/>
    </location>
</feature>
<sequence>MGLVLPRLSERPYRGLPSGNPSEIPAATVCDVVPWSVSAFLLDKLSVGPRSFSEGSVTPMPTLKPPQCLQSNPRAFPEIVRAIGRGAIVPAPAGRADTEGSRHGGNGANAG</sequence>
<gene>
    <name evidence="2" type="ORF">DNFV4_04237</name>
</gene>
<accession>A0AA86T7Q9</accession>
<evidence type="ECO:0000313" key="2">
    <source>
        <dbReference type="EMBL" id="CAI4033795.1"/>
    </source>
</evidence>
<organism evidence="2 3">
    <name type="scientific">Nitrospira tepida</name>
    <dbReference type="NCBI Taxonomy" id="2973512"/>
    <lineage>
        <taxon>Bacteria</taxon>
        <taxon>Pseudomonadati</taxon>
        <taxon>Nitrospirota</taxon>
        <taxon>Nitrospiria</taxon>
        <taxon>Nitrospirales</taxon>
        <taxon>Nitrospiraceae</taxon>
        <taxon>Nitrospira</taxon>
    </lineage>
</organism>
<dbReference type="Proteomes" id="UP001179121">
    <property type="component" value="Chromosome"/>
</dbReference>
<dbReference type="EMBL" id="OX365700">
    <property type="protein sequence ID" value="CAI4033795.1"/>
    <property type="molecule type" value="Genomic_DNA"/>
</dbReference>
<dbReference type="KEGG" id="nti:DNFV4_04237"/>
<feature type="region of interest" description="Disordered" evidence="1">
    <location>
        <begin position="1"/>
        <end position="21"/>
    </location>
</feature>
<dbReference type="AlphaFoldDB" id="A0AA86T7Q9"/>
<keyword evidence="3" id="KW-1185">Reference proteome</keyword>